<accession>A0A919BNX7</accession>
<dbReference type="EMBL" id="BNCK01000010">
    <property type="protein sequence ID" value="GHG04179.1"/>
    <property type="molecule type" value="Genomic_DNA"/>
</dbReference>
<dbReference type="Pfam" id="PF10987">
    <property type="entry name" value="DUF2806"/>
    <property type="match status" value="1"/>
</dbReference>
<evidence type="ECO:0000256" key="1">
    <source>
        <dbReference type="SAM" id="MobiDB-lite"/>
    </source>
</evidence>
<feature type="region of interest" description="Disordered" evidence="1">
    <location>
        <begin position="1"/>
        <end position="41"/>
    </location>
</feature>
<dbReference type="InterPro" id="IPR021254">
    <property type="entry name" value="DUF2806"/>
</dbReference>
<reference evidence="2" key="1">
    <citation type="journal article" date="2014" name="Int. J. Syst. Evol. Microbiol.">
        <title>Complete genome sequence of Corynebacterium casei LMG S-19264T (=DSM 44701T), isolated from a smear-ripened cheese.</title>
        <authorList>
            <consortium name="US DOE Joint Genome Institute (JGI-PGF)"/>
            <person name="Walter F."/>
            <person name="Albersmeier A."/>
            <person name="Kalinowski J."/>
            <person name="Ruckert C."/>
        </authorList>
    </citation>
    <scope>NUCLEOTIDE SEQUENCE</scope>
    <source>
        <strain evidence="2">KCTC 42731</strain>
    </source>
</reference>
<sequence>MATDKTPPSPPVTIEGKVETHGELSRESDNNNQAKSSSQFSPNMQLLTLAKKFAIDGSLLPSDKQMPLEERYRKRARVDDLRKQQNLEAIIQRAMQYCASDEISDRADADWFANFLELAENVGNKTMQDLWAKILAGEVCAPASFSIKSLKAFRTMSIHEAKLFAKACSLAVKDSSRKNYRIISSASQTPGLFHLFSGKPFHPLNLASFGLSYAELMTLADNHLIFLQETETTPYKRGEELKFDYNGQPLTLTAQKNNCLISFYKFTPVGVELARLIADKPDDKFAKYMTKEFSGLFTVN</sequence>
<dbReference type="Proteomes" id="UP000623842">
    <property type="component" value="Unassembled WGS sequence"/>
</dbReference>
<organism evidence="2 3">
    <name type="scientific">Thalassotalea marina</name>
    <dbReference type="NCBI Taxonomy" id="1673741"/>
    <lineage>
        <taxon>Bacteria</taxon>
        <taxon>Pseudomonadati</taxon>
        <taxon>Pseudomonadota</taxon>
        <taxon>Gammaproteobacteria</taxon>
        <taxon>Alteromonadales</taxon>
        <taxon>Colwelliaceae</taxon>
        <taxon>Thalassotalea</taxon>
    </lineage>
</organism>
<reference evidence="2" key="2">
    <citation type="submission" date="2020-09" db="EMBL/GenBank/DDBJ databases">
        <authorList>
            <person name="Sun Q."/>
            <person name="Kim S."/>
        </authorList>
    </citation>
    <scope>NUCLEOTIDE SEQUENCE</scope>
    <source>
        <strain evidence="2">KCTC 42731</strain>
    </source>
</reference>
<dbReference type="NCBIfam" id="TIGR03899">
    <property type="entry name" value="TIGR03899 family protein"/>
    <property type="match status" value="1"/>
</dbReference>
<dbReference type="AlphaFoldDB" id="A0A919BNX7"/>
<feature type="compositionally biased region" description="Basic and acidic residues" evidence="1">
    <location>
        <begin position="16"/>
        <end position="29"/>
    </location>
</feature>
<comment type="caution">
    <text evidence="2">The sequence shown here is derived from an EMBL/GenBank/DDBJ whole genome shotgun (WGS) entry which is preliminary data.</text>
</comment>
<keyword evidence="3" id="KW-1185">Reference proteome</keyword>
<protein>
    <submittedName>
        <fullName evidence="2">TIGR03899 family protein</fullName>
    </submittedName>
</protein>
<name>A0A919BNX7_9GAMM</name>
<dbReference type="RefSeq" id="WP_189773772.1">
    <property type="nucleotide sequence ID" value="NZ_BNCK01000010.1"/>
</dbReference>
<evidence type="ECO:0000313" key="2">
    <source>
        <dbReference type="EMBL" id="GHG04179.1"/>
    </source>
</evidence>
<proteinExistence type="predicted"/>
<feature type="compositionally biased region" description="Polar residues" evidence="1">
    <location>
        <begin position="30"/>
        <end position="41"/>
    </location>
</feature>
<evidence type="ECO:0000313" key="3">
    <source>
        <dbReference type="Proteomes" id="UP000623842"/>
    </source>
</evidence>
<gene>
    <name evidence="2" type="ORF">GCM10017161_37040</name>
</gene>